<dbReference type="PRINTS" id="PR00080">
    <property type="entry name" value="SDRFAMILY"/>
</dbReference>
<dbReference type="Proteomes" id="UP001328107">
    <property type="component" value="Unassembled WGS sequence"/>
</dbReference>
<dbReference type="EMBL" id="BTRK01000004">
    <property type="protein sequence ID" value="GMR46613.1"/>
    <property type="molecule type" value="Genomic_DNA"/>
</dbReference>
<dbReference type="CDD" id="cd05327">
    <property type="entry name" value="retinol-DH_like_SDR_c_like"/>
    <property type="match status" value="1"/>
</dbReference>
<evidence type="ECO:0000313" key="3">
    <source>
        <dbReference type="EMBL" id="GMR46613.1"/>
    </source>
</evidence>
<gene>
    <name evidence="3" type="ORF">PMAYCL1PPCAC_16808</name>
</gene>
<feature type="non-terminal residue" evidence="3">
    <location>
        <position position="296"/>
    </location>
</feature>
<proteinExistence type="inferred from homology"/>
<dbReference type="PRINTS" id="PR00081">
    <property type="entry name" value="GDHRDH"/>
</dbReference>
<dbReference type="InterPro" id="IPR002347">
    <property type="entry name" value="SDR_fam"/>
</dbReference>
<evidence type="ECO:0008006" key="5">
    <source>
        <dbReference type="Google" id="ProtNLM"/>
    </source>
</evidence>
<sequence>MGLFGGGQFRENVRAVGKVIAVTGSNTGIGLETARDLNMRGAKVYMLCRSEQRARAARDEMIKSGCDGSRLIFLQCDLGSFVSVRKCADRLKELESRLDVLVNNAGVMVHDFKQTIDGHESTWQANHLGPMLLTELLLPLIEKADEGRIVVVASYLHTKSPKLDLEKIDIEKGFHGAWEAYNKSKLANVMYARELARRLKERSSSVIVNSLHPGVIKTELGRNMGCAVKIFQTVGGVFMKTRKEGAQTTLYLALATEVKGVSGGYYADCNRARESSKAKDDVACQELYDYSLKTID</sequence>
<dbReference type="PANTHER" id="PTHR43157:SF31">
    <property type="entry name" value="PHOSPHATIDYLINOSITOL-GLYCAN BIOSYNTHESIS CLASS F PROTEIN"/>
    <property type="match status" value="1"/>
</dbReference>
<organism evidence="3 4">
    <name type="scientific">Pristionchus mayeri</name>
    <dbReference type="NCBI Taxonomy" id="1317129"/>
    <lineage>
        <taxon>Eukaryota</taxon>
        <taxon>Metazoa</taxon>
        <taxon>Ecdysozoa</taxon>
        <taxon>Nematoda</taxon>
        <taxon>Chromadorea</taxon>
        <taxon>Rhabditida</taxon>
        <taxon>Rhabditina</taxon>
        <taxon>Diplogasteromorpha</taxon>
        <taxon>Diplogasteroidea</taxon>
        <taxon>Neodiplogasteridae</taxon>
        <taxon>Pristionchus</taxon>
    </lineage>
</organism>
<dbReference type="PANTHER" id="PTHR43157">
    <property type="entry name" value="PHOSPHATIDYLINOSITOL-GLYCAN BIOSYNTHESIS CLASS F PROTEIN-RELATED"/>
    <property type="match status" value="1"/>
</dbReference>
<evidence type="ECO:0000313" key="4">
    <source>
        <dbReference type="Proteomes" id="UP001328107"/>
    </source>
</evidence>
<comment type="caution">
    <text evidence="3">The sequence shown here is derived from an EMBL/GenBank/DDBJ whole genome shotgun (WGS) entry which is preliminary data.</text>
</comment>
<evidence type="ECO:0000256" key="1">
    <source>
        <dbReference type="ARBA" id="ARBA00023002"/>
    </source>
</evidence>
<accession>A0AAN5CLJ8</accession>
<dbReference type="GO" id="GO:0016491">
    <property type="term" value="F:oxidoreductase activity"/>
    <property type="evidence" value="ECO:0007669"/>
    <property type="project" value="UniProtKB-KW"/>
</dbReference>
<dbReference type="AlphaFoldDB" id="A0AAN5CLJ8"/>
<protein>
    <recommendedName>
        <fullName evidence="5">Dehydrogenase</fullName>
    </recommendedName>
</protein>
<evidence type="ECO:0000256" key="2">
    <source>
        <dbReference type="RuleBase" id="RU000363"/>
    </source>
</evidence>
<keyword evidence="4" id="KW-1185">Reference proteome</keyword>
<dbReference type="Gene3D" id="3.40.50.720">
    <property type="entry name" value="NAD(P)-binding Rossmann-like Domain"/>
    <property type="match status" value="1"/>
</dbReference>
<comment type="similarity">
    <text evidence="2">Belongs to the short-chain dehydrogenases/reductases (SDR) family.</text>
</comment>
<keyword evidence="1" id="KW-0560">Oxidoreductase</keyword>
<reference evidence="4" key="1">
    <citation type="submission" date="2022-10" db="EMBL/GenBank/DDBJ databases">
        <title>Genome assembly of Pristionchus species.</title>
        <authorList>
            <person name="Yoshida K."/>
            <person name="Sommer R.J."/>
        </authorList>
    </citation>
    <scope>NUCLEOTIDE SEQUENCE [LARGE SCALE GENOMIC DNA]</scope>
    <source>
        <strain evidence="4">RS5460</strain>
    </source>
</reference>
<dbReference type="InterPro" id="IPR036291">
    <property type="entry name" value="NAD(P)-bd_dom_sf"/>
</dbReference>
<name>A0AAN5CLJ8_9BILA</name>
<dbReference type="Pfam" id="PF00106">
    <property type="entry name" value="adh_short"/>
    <property type="match status" value="1"/>
</dbReference>
<dbReference type="SUPFAM" id="SSF51735">
    <property type="entry name" value="NAD(P)-binding Rossmann-fold domains"/>
    <property type="match status" value="1"/>
</dbReference>